<evidence type="ECO:0000259" key="5">
    <source>
        <dbReference type="Pfam" id="PF01048"/>
    </source>
</evidence>
<dbReference type="SUPFAM" id="SSF53167">
    <property type="entry name" value="Purine and uridine phosphorylases"/>
    <property type="match status" value="1"/>
</dbReference>
<dbReference type="PANTHER" id="PTHR43691:SF11">
    <property type="entry name" value="FI09636P-RELATED"/>
    <property type="match status" value="1"/>
</dbReference>
<feature type="site" description="Important for catalytic activity" evidence="4">
    <location>
        <position position="217"/>
    </location>
</feature>
<dbReference type="InterPro" id="IPR004402">
    <property type="entry name" value="DeoD-type"/>
</dbReference>
<dbReference type="RefSeq" id="WP_084097932.1">
    <property type="nucleotide sequence ID" value="NZ_FWXK01000001.1"/>
</dbReference>
<sequence>MSTHINAQAGDIAEIVLLPGDPLRAKFIAETFLEDAKRYNTVRNAFGYTGTYKGTRISVQGTGMGMPSAMIYTEELIREYGAKVLIRVGSAGAINADCQIRDIVLAQGATTDAALHRNIFHHQVEFAPIANFDLLKSAYDVATESHLPVHVGNVLSSDRFYNDELDTKKLADYGVLAIEMEAAGIYSVAAKHHVKALGIMTISDSLVTGEETTSEEREKTFGDMINVALEAALRVID</sequence>
<dbReference type="GO" id="GO:0006152">
    <property type="term" value="P:purine nucleoside catabolic process"/>
    <property type="evidence" value="ECO:0007669"/>
    <property type="project" value="TreeGrafter"/>
</dbReference>
<reference evidence="7" key="1">
    <citation type="submission" date="2017-04" db="EMBL/GenBank/DDBJ databases">
        <authorList>
            <person name="Varghese N."/>
            <person name="Submissions S."/>
        </authorList>
    </citation>
    <scope>NUCLEOTIDE SEQUENCE [LARGE SCALE GENOMIC DNA]</scope>
    <source>
        <strain evidence="7">DSM 21500</strain>
    </source>
</reference>
<evidence type="ECO:0000313" key="6">
    <source>
        <dbReference type="EMBL" id="SMC30999.1"/>
    </source>
</evidence>
<keyword evidence="7" id="KW-1185">Reference proteome</keyword>
<dbReference type="Proteomes" id="UP000243884">
    <property type="component" value="Unassembled WGS sequence"/>
</dbReference>
<dbReference type="GO" id="GO:0005829">
    <property type="term" value="C:cytosol"/>
    <property type="evidence" value="ECO:0007669"/>
    <property type="project" value="TreeGrafter"/>
</dbReference>
<dbReference type="HAMAP" id="MF_01627">
    <property type="entry name" value="Pur_nucleosid_phosp"/>
    <property type="match status" value="1"/>
</dbReference>
<organism evidence="6 7">
    <name type="scientific">Aerococcus suis</name>
    <dbReference type="NCBI Taxonomy" id="371602"/>
    <lineage>
        <taxon>Bacteria</taxon>
        <taxon>Bacillati</taxon>
        <taxon>Bacillota</taxon>
        <taxon>Bacilli</taxon>
        <taxon>Lactobacillales</taxon>
        <taxon>Aerococcaceae</taxon>
        <taxon>Aerococcus</taxon>
    </lineage>
</organism>
<evidence type="ECO:0000256" key="2">
    <source>
        <dbReference type="ARBA" id="ARBA00022679"/>
    </source>
</evidence>
<evidence type="ECO:0000256" key="1">
    <source>
        <dbReference type="ARBA" id="ARBA00022676"/>
    </source>
</evidence>
<feature type="binding site" description="in other chain" evidence="4">
    <location>
        <position position="24"/>
    </location>
    <ligand>
        <name>phosphate</name>
        <dbReference type="ChEBI" id="CHEBI:43474"/>
        <note>ligand shared between dimeric partners</note>
    </ligand>
</feature>
<dbReference type="Gene3D" id="3.40.50.1580">
    <property type="entry name" value="Nucleoside phosphorylase domain"/>
    <property type="match status" value="1"/>
</dbReference>
<dbReference type="EC" id="2.4.2.1" evidence="4"/>
<dbReference type="OrthoDB" id="9782889at2"/>
<dbReference type="AlphaFoldDB" id="A0A1W1Y4C8"/>
<feature type="binding site" description="in other chain" evidence="4">
    <location>
        <position position="20"/>
    </location>
    <ligand>
        <name>phosphate</name>
        <dbReference type="ChEBI" id="CHEBI:43474"/>
        <note>ligand shared between dimeric partners</note>
    </ligand>
</feature>
<evidence type="ECO:0000256" key="4">
    <source>
        <dbReference type="HAMAP-Rule" id="MF_01627"/>
    </source>
</evidence>
<dbReference type="GO" id="GO:0004731">
    <property type="term" value="F:purine-nucleoside phosphorylase activity"/>
    <property type="evidence" value="ECO:0007669"/>
    <property type="project" value="UniProtKB-UniRule"/>
</dbReference>
<gene>
    <name evidence="4" type="primary">deoD</name>
    <name evidence="6" type="ORF">SAMN04487984_0334</name>
</gene>
<comment type="catalytic activity">
    <reaction evidence="3">
        <text>uridine + phosphate = alpha-D-ribose 1-phosphate + uracil</text>
        <dbReference type="Rhea" id="RHEA:24388"/>
        <dbReference type="ChEBI" id="CHEBI:16704"/>
        <dbReference type="ChEBI" id="CHEBI:17568"/>
        <dbReference type="ChEBI" id="CHEBI:43474"/>
        <dbReference type="ChEBI" id="CHEBI:57720"/>
        <dbReference type="EC" id="2.4.2.3"/>
    </reaction>
</comment>
<feature type="active site" description="Proton donor" evidence="4">
    <location>
        <position position="204"/>
    </location>
</feature>
<accession>A0A1W1Y4C8</accession>
<feature type="binding site" description="in other chain" evidence="4">
    <location>
        <begin position="87"/>
        <end position="90"/>
    </location>
    <ligand>
        <name>phosphate</name>
        <dbReference type="ChEBI" id="CHEBI:43474"/>
        <note>ligand shared between dimeric partners</note>
    </ligand>
</feature>
<proteinExistence type="inferred from homology"/>
<feature type="binding site" description="in other chain" evidence="4">
    <location>
        <begin position="179"/>
        <end position="181"/>
    </location>
    <ligand>
        <name>a purine D-ribonucleoside</name>
        <dbReference type="ChEBI" id="CHEBI:142355"/>
        <note>ligand shared between dimeric partners</note>
    </ligand>
</feature>
<feature type="domain" description="Nucleoside phosphorylase" evidence="5">
    <location>
        <begin position="15"/>
        <end position="235"/>
    </location>
</feature>
<evidence type="ECO:0000256" key="3">
    <source>
        <dbReference type="ARBA" id="ARBA00048447"/>
    </source>
</evidence>
<dbReference type="CDD" id="cd09006">
    <property type="entry name" value="PNP_EcPNPI-like"/>
    <property type="match status" value="1"/>
</dbReference>
<dbReference type="STRING" id="371602.SAMN04487984_0334"/>
<feature type="binding site" description="in other chain" evidence="4">
    <location>
        <begin position="203"/>
        <end position="204"/>
    </location>
    <ligand>
        <name>a purine D-ribonucleoside</name>
        <dbReference type="ChEBI" id="CHEBI:142355"/>
        <note>ligand shared between dimeric partners</note>
    </ligand>
</feature>
<keyword evidence="2 4" id="KW-0808">Transferase</keyword>
<comment type="similarity">
    <text evidence="4">Belongs to the PNP/UDP phosphorylase family.</text>
</comment>
<feature type="binding site" evidence="4">
    <location>
        <position position="4"/>
    </location>
    <ligand>
        <name>a purine D-ribonucleoside</name>
        <dbReference type="ChEBI" id="CHEBI:142355"/>
        <note>ligand shared between dimeric partners</note>
    </ligand>
</feature>
<dbReference type="InterPro" id="IPR035994">
    <property type="entry name" value="Nucleoside_phosphorylase_sf"/>
</dbReference>
<dbReference type="NCBIfam" id="TIGR00107">
    <property type="entry name" value="deoD"/>
    <property type="match status" value="1"/>
</dbReference>
<evidence type="ECO:0000313" key="7">
    <source>
        <dbReference type="Proteomes" id="UP000243884"/>
    </source>
</evidence>
<dbReference type="GO" id="GO:0004850">
    <property type="term" value="F:uridine phosphorylase activity"/>
    <property type="evidence" value="ECO:0007669"/>
    <property type="project" value="UniProtKB-EC"/>
</dbReference>
<name>A0A1W1Y4C8_9LACT</name>
<dbReference type="NCBIfam" id="NF004489">
    <property type="entry name" value="PRK05819.1"/>
    <property type="match status" value="1"/>
</dbReference>
<protein>
    <recommendedName>
        <fullName evidence="4">Purine nucleoside phosphorylase DeoD-type</fullName>
        <shortName evidence="4">PNP</shortName>
        <ecNumber evidence="4">2.4.2.1</ecNumber>
    </recommendedName>
</protein>
<dbReference type="PANTHER" id="PTHR43691">
    <property type="entry name" value="URIDINE PHOSPHORYLASE"/>
    <property type="match status" value="1"/>
</dbReference>
<dbReference type="InterPro" id="IPR000845">
    <property type="entry name" value="Nucleoside_phosphorylase_d"/>
</dbReference>
<comment type="catalytic activity">
    <reaction evidence="4">
        <text>a purine 2'-deoxy-D-ribonucleoside + phosphate = a purine nucleobase + 2-deoxy-alpha-D-ribose 1-phosphate</text>
        <dbReference type="Rhea" id="RHEA:36431"/>
        <dbReference type="ChEBI" id="CHEBI:26386"/>
        <dbReference type="ChEBI" id="CHEBI:43474"/>
        <dbReference type="ChEBI" id="CHEBI:57259"/>
        <dbReference type="ChEBI" id="CHEBI:142361"/>
        <dbReference type="EC" id="2.4.2.1"/>
    </reaction>
</comment>
<comment type="function">
    <text evidence="4">Catalyzes the reversible phosphorolytic breakdown of the N-glycosidic bond in the beta-(deoxy)ribonucleoside molecules, with the formation of the corresponding free purine bases and pentose-1-phosphate.</text>
</comment>
<keyword evidence="1 4" id="KW-0328">Glycosyltransferase</keyword>
<feature type="binding site" evidence="4">
    <location>
        <position position="43"/>
    </location>
    <ligand>
        <name>phosphate</name>
        <dbReference type="ChEBI" id="CHEBI:43474"/>
        <note>ligand shared between dimeric partners</note>
    </ligand>
</feature>
<comment type="subunit">
    <text evidence="4">Homohexamer; trimer of homodimers.</text>
</comment>
<comment type="catalytic activity">
    <reaction evidence="4">
        <text>a purine D-ribonucleoside + phosphate = a purine nucleobase + alpha-D-ribose 1-phosphate</text>
        <dbReference type="Rhea" id="RHEA:19805"/>
        <dbReference type="ChEBI" id="CHEBI:26386"/>
        <dbReference type="ChEBI" id="CHEBI:43474"/>
        <dbReference type="ChEBI" id="CHEBI:57720"/>
        <dbReference type="ChEBI" id="CHEBI:142355"/>
        <dbReference type="EC" id="2.4.2.1"/>
    </reaction>
</comment>
<dbReference type="EMBL" id="FWXK01000001">
    <property type="protein sequence ID" value="SMC30999.1"/>
    <property type="molecule type" value="Genomic_DNA"/>
</dbReference>
<dbReference type="Pfam" id="PF01048">
    <property type="entry name" value="PNP_UDP_1"/>
    <property type="match status" value="1"/>
</dbReference>